<reference evidence="13" key="1">
    <citation type="journal article" date="2013" name="Proc. Natl. Acad. Sci. U.S.A.">
        <title>Genome structure and metabolic features in the red seaweed Chondrus crispus shed light on evolution of the Archaeplastida.</title>
        <authorList>
            <person name="Collen J."/>
            <person name="Porcel B."/>
            <person name="Carre W."/>
            <person name="Ball S.G."/>
            <person name="Chaparro C."/>
            <person name="Tonon T."/>
            <person name="Barbeyron T."/>
            <person name="Michel G."/>
            <person name="Noel B."/>
            <person name="Valentin K."/>
            <person name="Elias M."/>
            <person name="Artiguenave F."/>
            <person name="Arun A."/>
            <person name="Aury J.M."/>
            <person name="Barbosa-Neto J.F."/>
            <person name="Bothwell J.H."/>
            <person name="Bouget F.Y."/>
            <person name="Brillet L."/>
            <person name="Cabello-Hurtado F."/>
            <person name="Capella-Gutierrez S."/>
            <person name="Charrier B."/>
            <person name="Cladiere L."/>
            <person name="Cock J.M."/>
            <person name="Coelho S.M."/>
            <person name="Colleoni C."/>
            <person name="Czjzek M."/>
            <person name="Da Silva C."/>
            <person name="Delage L."/>
            <person name="Denoeud F."/>
            <person name="Deschamps P."/>
            <person name="Dittami S.M."/>
            <person name="Gabaldon T."/>
            <person name="Gachon C.M."/>
            <person name="Groisillier A."/>
            <person name="Herve C."/>
            <person name="Jabbari K."/>
            <person name="Katinka M."/>
            <person name="Kloareg B."/>
            <person name="Kowalczyk N."/>
            <person name="Labadie K."/>
            <person name="Leblanc C."/>
            <person name="Lopez P.J."/>
            <person name="McLachlan D.H."/>
            <person name="Meslet-Cladiere L."/>
            <person name="Moustafa A."/>
            <person name="Nehr Z."/>
            <person name="Nyvall Collen P."/>
            <person name="Panaud O."/>
            <person name="Partensky F."/>
            <person name="Poulain J."/>
            <person name="Rensing S.A."/>
            <person name="Rousvoal S."/>
            <person name="Samson G."/>
            <person name="Symeonidi A."/>
            <person name="Weissenbach J."/>
            <person name="Zambounis A."/>
            <person name="Wincker P."/>
            <person name="Boyen C."/>
        </authorList>
    </citation>
    <scope>NUCLEOTIDE SEQUENCE [LARGE SCALE GENOMIC DNA]</scope>
    <source>
        <strain evidence="13">cv. Stackhouse</strain>
    </source>
</reference>
<evidence type="ECO:0000313" key="13">
    <source>
        <dbReference type="Proteomes" id="UP000012073"/>
    </source>
</evidence>
<feature type="binding site" evidence="10">
    <location>
        <position position="184"/>
    </location>
    <ligand>
        <name>Fe cation</name>
        <dbReference type="ChEBI" id="CHEBI:24875"/>
    </ligand>
</feature>
<gene>
    <name evidence="12" type="ORF">CHC_T00009321001</name>
</gene>
<keyword evidence="12" id="KW-0560">Oxidoreductase</keyword>
<dbReference type="PANTHER" id="PTHR11959">
    <property type="entry name" value="4-HYDROXYPHENYLPYRUVATE DIOXYGENASE"/>
    <property type="match status" value="1"/>
</dbReference>
<keyword evidence="7 10" id="KW-0408">Iron</keyword>
<keyword evidence="13" id="KW-1185">Reference proteome</keyword>
<dbReference type="CDD" id="cd07250">
    <property type="entry name" value="HPPD_C_like"/>
    <property type="match status" value="1"/>
</dbReference>
<evidence type="ECO:0000259" key="11">
    <source>
        <dbReference type="PROSITE" id="PS51819"/>
    </source>
</evidence>
<evidence type="ECO:0000313" key="12">
    <source>
        <dbReference type="EMBL" id="CDF36200.1"/>
    </source>
</evidence>
<keyword evidence="12" id="KW-0670">Pyruvate</keyword>
<dbReference type="Pfam" id="PF00903">
    <property type="entry name" value="Glyoxalase"/>
    <property type="match status" value="2"/>
</dbReference>
<dbReference type="PANTHER" id="PTHR11959:SF1">
    <property type="entry name" value="4-HYDROXYPHENYLPYRUVATE DIOXYGENASE"/>
    <property type="match status" value="1"/>
</dbReference>
<evidence type="ECO:0000256" key="5">
    <source>
        <dbReference type="ARBA" id="ARBA00022737"/>
    </source>
</evidence>
<dbReference type="CDD" id="cd08342">
    <property type="entry name" value="HPPD_N_like"/>
    <property type="match status" value="1"/>
</dbReference>
<dbReference type="GO" id="GO:0046872">
    <property type="term" value="F:metal ion binding"/>
    <property type="evidence" value="ECO:0007669"/>
    <property type="project" value="UniProtKB-KW"/>
</dbReference>
<evidence type="ECO:0000256" key="7">
    <source>
        <dbReference type="ARBA" id="ARBA00023004"/>
    </source>
</evidence>
<dbReference type="NCBIfam" id="TIGR01263">
    <property type="entry name" value="4HPPD"/>
    <property type="match status" value="1"/>
</dbReference>
<organism evidence="12 13">
    <name type="scientific">Chondrus crispus</name>
    <name type="common">Carrageen Irish moss</name>
    <name type="synonym">Polymorpha crispa</name>
    <dbReference type="NCBI Taxonomy" id="2769"/>
    <lineage>
        <taxon>Eukaryota</taxon>
        <taxon>Rhodophyta</taxon>
        <taxon>Florideophyceae</taxon>
        <taxon>Rhodymeniophycidae</taxon>
        <taxon>Gigartinales</taxon>
        <taxon>Gigartinaceae</taxon>
        <taxon>Chondrus</taxon>
    </lineage>
</organism>
<dbReference type="STRING" id="2769.R7QFK1"/>
<dbReference type="Proteomes" id="UP000012073">
    <property type="component" value="Unassembled WGS sequence"/>
</dbReference>
<dbReference type="AlphaFoldDB" id="R7QFK1"/>
<comment type="similarity">
    <text evidence="2 9">Belongs to the 4HPPD family.</text>
</comment>
<evidence type="ECO:0000256" key="9">
    <source>
        <dbReference type="PIRNR" id="PIRNR009283"/>
    </source>
</evidence>
<dbReference type="KEGG" id="ccp:CHC_T00009321001"/>
<evidence type="ECO:0000256" key="10">
    <source>
        <dbReference type="PIRSR" id="PIRSR009283-1"/>
    </source>
</evidence>
<evidence type="ECO:0000256" key="3">
    <source>
        <dbReference type="ARBA" id="ARBA00013222"/>
    </source>
</evidence>
<dbReference type="GeneID" id="17323734"/>
<dbReference type="InterPro" id="IPR029068">
    <property type="entry name" value="Glyas_Bleomycin-R_OHBP_Dase"/>
</dbReference>
<comment type="pathway">
    <text evidence="1">Amino-acid degradation; L-phenylalanine degradation; acetoacetate and fumarate from L-phenylalanine: step 3/6.</text>
</comment>
<dbReference type="PIRSF" id="PIRSF009283">
    <property type="entry name" value="HPP_dOase"/>
    <property type="match status" value="1"/>
</dbReference>
<dbReference type="InterPro" id="IPR004360">
    <property type="entry name" value="Glyas_Fos-R_dOase_dom"/>
</dbReference>
<protein>
    <recommendedName>
        <fullName evidence="3 9">4-hydroxyphenylpyruvate dioxygenase</fullName>
    </recommendedName>
</protein>
<dbReference type="InterPro" id="IPR037523">
    <property type="entry name" value="VOC_core"/>
</dbReference>
<evidence type="ECO:0000256" key="8">
    <source>
        <dbReference type="ARBA" id="ARBA00023232"/>
    </source>
</evidence>
<dbReference type="Gramene" id="CDF36200">
    <property type="protein sequence ID" value="CDF36200"/>
    <property type="gene ID" value="CHC_T00009321001"/>
</dbReference>
<feature type="domain" description="VOC" evidence="11">
    <location>
        <begin position="18"/>
        <end position="150"/>
    </location>
</feature>
<keyword evidence="5" id="KW-0677">Repeat</keyword>
<dbReference type="OrthoDB" id="414569at2759"/>
<dbReference type="PROSITE" id="PS51819">
    <property type="entry name" value="VOC"/>
    <property type="match status" value="2"/>
</dbReference>
<dbReference type="InterPro" id="IPR041736">
    <property type="entry name" value="4OHPhenylPyrv_dOase_N"/>
</dbReference>
<sequence length="382" mass="43089">MTSYTDRGVKPERGEILAFDHVHFWVGNAFQAAAYYISRFGFEPFVYRGLETGSRSVMTQVVKQNAIIFAFSSAIEPGSHEIANHVLKHGDGVKDVAFRVDDCAAVYERAIAAGAVSVSKPQTHVTEQGTCVLATVEAPYEGTCHTFVERKDYNGNFLPGYAKIEEPDPQLDLVEPVNLRFIDHCVANQPEGEMDRVAQWYVEKFAFHRFWSVDDKQLHTKYSSLRSVVVADYFERVKMPINEPANGLRKSQIQEFVDYYGGPGIQHIALNTSDIVTSVSRLRQRGVAFIQVPDTYYTDLKNRLSDSSTNVTEGLNKLKAMGILVDFDESGYLLQIFTKPTQDRPTFFLEIIQRRSHEGFGAGNFKSLFEAIEREQALRGNL</sequence>
<evidence type="ECO:0000256" key="4">
    <source>
        <dbReference type="ARBA" id="ARBA00022723"/>
    </source>
</evidence>
<dbReference type="RefSeq" id="XP_005716019.1">
    <property type="nucleotide sequence ID" value="XM_005715962.1"/>
</dbReference>
<dbReference type="InterPro" id="IPR005956">
    <property type="entry name" value="4OHPhenylPyrv_dOase"/>
</dbReference>
<feature type="binding site" evidence="10">
    <location>
        <position position="267"/>
    </location>
    <ligand>
        <name>Fe cation</name>
        <dbReference type="ChEBI" id="CHEBI:24875"/>
    </ligand>
</feature>
<dbReference type="PhylomeDB" id="R7QFK1"/>
<proteinExistence type="inferred from homology"/>
<evidence type="ECO:0000256" key="6">
    <source>
        <dbReference type="ARBA" id="ARBA00022878"/>
    </source>
</evidence>
<dbReference type="InterPro" id="IPR041735">
    <property type="entry name" value="4OHPhenylPyrv_dOase_C"/>
</dbReference>
<keyword evidence="6" id="KW-0828">Tyrosine catabolism</keyword>
<name>R7QFK1_CHOCR</name>
<dbReference type="GO" id="GO:0006572">
    <property type="term" value="P:L-tyrosine catabolic process"/>
    <property type="evidence" value="ECO:0007669"/>
    <property type="project" value="UniProtKB-KW"/>
</dbReference>
<dbReference type="OMA" id="DPFPVKG"/>
<feature type="binding site" evidence="10">
    <location>
        <position position="350"/>
    </location>
    <ligand>
        <name>Fe cation</name>
        <dbReference type="ChEBI" id="CHEBI:24875"/>
    </ligand>
</feature>
<keyword evidence="4 10" id="KW-0479">Metal-binding</keyword>
<keyword evidence="12" id="KW-0223">Dioxygenase</keyword>
<evidence type="ECO:0000256" key="1">
    <source>
        <dbReference type="ARBA" id="ARBA00005162"/>
    </source>
</evidence>
<keyword evidence="8" id="KW-0585">Phenylalanine catabolism</keyword>
<dbReference type="SUPFAM" id="SSF54593">
    <property type="entry name" value="Glyoxalase/Bleomycin resistance protein/Dihydroxybiphenyl dioxygenase"/>
    <property type="match status" value="1"/>
</dbReference>
<evidence type="ECO:0000256" key="2">
    <source>
        <dbReference type="ARBA" id="ARBA00005877"/>
    </source>
</evidence>
<comment type="cofactor">
    <cofactor evidence="10">
        <name>Fe cation</name>
        <dbReference type="ChEBI" id="CHEBI:24875"/>
    </cofactor>
    <text evidence="10">Binds 1 Fe cation per subunit.</text>
</comment>
<dbReference type="FunFam" id="3.10.180.10:FF:000001">
    <property type="entry name" value="4-hydroxyphenylpyruvate dioxygenase"/>
    <property type="match status" value="1"/>
</dbReference>
<dbReference type="GO" id="GO:0006559">
    <property type="term" value="P:L-phenylalanine catabolic process"/>
    <property type="evidence" value="ECO:0007669"/>
    <property type="project" value="UniProtKB-KW"/>
</dbReference>
<dbReference type="Gene3D" id="3.10.180.10">
    <property type="entry name" value="2,3-Dihydroxybiphenyl 1,2-Dioxygenase, domain 1"/>
    <property type="match status" value="2"/>
</dbReference>
<dbReference type="GO" id="GO:0003868">
    <property type="term" value="F:4-hydroxyphenylpyruvate dioxygenase activity"/>
    <property type="evidence" value="ECO:0007669"/>
    <property type="project" value="InterPro"/>
</dbReference>
<dbReference type="EMBL" id="HG001766">
    <property type="protein sequence ID" value="CDF36200.1"/>
    <property type="molecule type" value="Genomic_DNA"/>
</dbReference>
<feature type="domain" description="VOC" evidence="11">
    <location>
        <begin position="181"/>
        <end position="339"/>
    </location>
</feature>
<accession>R7QFK1</accession>